<gene>
    <name evidence="1" type="ORF">Pla133_22430</name>
</gene>
<evidence type="ECO:0000313" key="1">
    <source>
        <dbReference type="EMBL" id="QDU67165.1"/>
    </source>
</evidence>
<reference evidence="1 2" key="1">
    <citation type="submission" date="2019-02" db="EMBL/GenBank/DDBJ databases">
        <title>Deep-cultivation of Planctomycetes and their phenomic and genomic characterization uncovers novel biology.</title>
        <authorList>
            <person name="Wiegand S."/>
            <person name="Jogler M."/>
            <person name="Boedeker C."/>
            <person name="Pinto D."/>
            <person name="Vollmers J."/>
            <person name="Rivas-Marin E."/>
            <person name="Kohn T."/>
            <person name="Peeters S.H."/>
            <person name="Heuer A."/>
            <person name="Rast P."/>
            <person name="Oberbeckmann S."/>
            <person name="Bunk B."/>
            <person name="Jeske O."/>
            <person name="Meyerdierks A."/>
            <person name="Storesund J.E."/>
            <person name="Kallscheuer N."/>
            <person name="Luecker S."/>
            <person name="Lage O.M."/>
            <person name="Pohl T."/>
            <person name="Merkel B.J."/>
            <person name="Hornburger P."/>
            <person name="Mueller R.-W."/>
            <person name="Bruemmer F."/>
            <person name="Labrenz M."/>
            <person name="Spormann A.M."/>
            <person name="Op den Camp H."/>
            <person name="Overmann J."/>
            <person name="Amann R."/>
            <person name="Jetten M.S.M."/>
            <person name="Mascher T."/>
            <person name="Medema M.H."/>
            <person name="Devos D.P."/>
            <person name="Kaster A.-K."/>
            <person name="Ovreas L."/>
            <person name="Rohde M."/>
            <person name="Galperin M.Y."/>
            <person name="Jogler C."/>
        </authorList>
    </citation>
    <scope>NUCLEOTIDE SEQUENCE [LARGE SCALE GENOMIC DNA]</scope>
    <source>
        <strain evidence="1 2">Pla133</strain>
    </source>
</reference>
<dbReference type="InterPro" id="IPR016024">
    <property type="entry name" value="ARM-type_fold"/>
</dbReference>
<dbReference type="KEGG" id="pbap:Pla133_22430"/>
<dbReference type="SUPFAM" id="SSF48371">
    <property type="entry name" value="ARM repeat"/>
    <property type="match status" value="1"/>
</dbReference>
<keyword evidence="2" id="KW-1185">Reference proteome</keyword>
<sequence>MIGPGTIANTDRRPADPTGTMRRRITTALCAIALAACSSTAEVKEGSPKGFWVAPSAVMEAQIRDEAERLPWTRGIERMEQIRWFASLGEPAYEILLELLADPRDDVAASALSALGATGDRRLVSHIRAVPFDKEQRGLDLRLERARTLLRLGDWGEVPELIAGLSDKRLLTRALCAQALQESTNESFGFDPKADETARQLAVDRWERWWLRFTGDPLKTRG</sequence>
<organism evidence="1 2">
    <name type="scientific">Engelhardtia mirabilis</name>
    <dbReference type="NCBI Taxonomy" id="2528011"/>
    <lineage>
        <taxon>Bacteria</taxon>
        <taxon>Pseudomonadati</taxon>
        <taxon>Planctomycetota</taxon>
        <taxon>Planctomycetia</taxon>
        <taxon>Planctomycetia incertae sedis</taxon>
        <taxon>Engelhardtia</taxon>
    </lineage>
</organism>
<dbReference type="Proteomes" id="UP000316921">
    <property type="component" value="Chromosome"/>
</dbReference>
<dbReference type="AlphaFoldDB" id="A0A518BJN4"/>
<protein>
    <recommendedName>
        <fullName evidence="3">HEAT repeat protein</fullName>
    </recommendedName>
</protein>
<dbReference type="EMBL" id="CP036287">
    <property type="protein sequence ID" value="QDU67165.1"/>
    <property type="molecule type" value="Genomic_DNA"/>
</dbReference>
<dbReference type="InterPro" id="IPR011989">
    <property type="entry name" value="ARM-like"/>
</dbReference>
<evidence type="ECO:0008006" key="3">
    <source>
        <dbReference type="Google" id="ProtNLM"/>
    </source>
</evidence>
<name>A0A518BJN4_9BACT</name>
<proteinExistence type="predicted"/>
<dbReference type="Gene3D" id="1.25.10.10">
    <property type="entry name" value="Leucine-rich Repeat Variant"/>
    <property type="match status" value="1"/>
</dbReference>
<accession>A0A518BJN4</accession>
<evidence type="ECO:0000313" key="2">
    <source>
        <dbReference type="Proteomes" id="UP000316921"/>
    </source>
</evidence>